<keyword evidence="4" id="KW-0539">Nucleus</keyword>
<dbReference type="Proteomes" id="UP000694845">
    <property type="component" value="Unplaced"/>
</dbReference>
<dbReference type="SUPFAM" id="SSF49899">
    <property type="entry name" value="Concanavalin A-like lectins/glucanases"/>
    <property type="match status" value="1"/>
</dbReference>
<dbReference type="RefSeq" id="XP_022095432.1">
    <property type="nucleotide sequence ID" value="XM_022239740.1"/>
</dbReference>
<dbReference type="InterPro" id="IPR043136">
    <property type="entry name" value="B30.2/SPRY_sf"/>
</dbReference>
<gene>
    <name evidence="8 9" type="primary">LOC110981805</name>
</gene>
<dbReference type="AlphaFoldDB" id="A0A8B7YVU6"/>
<dbReference type="GO" id="GO:0019005">
    <property type="term" value="C:SCF ubiquitin ligase complex"/>
    <property type="evidence" value="ECO:0007669"/>
    <property type="project" value="TreeGrafter"/>
</dbReference>
<dbReference type="InterPro" id="IPR001496">
    <property type="entry name" value="SOCS_box"/>
</dbReference>
<feature type="domain" description="B30.2/SPRY" evidence="5">
    <location>
        <begin position="1"/>
        <end position="195"/>
    </location>
</feature>
<evidence type="ECO:0000256" key="2">
    <source>
        <dbReference type="ARBA" id="ARBA00010910"/>
    </source>
</evidence>
<dbReference type="InterPro" id="IPR035754">
    <property type="entry name" value="SPRY_SPSB3"/>
</dbReference>
<dbReference type="OMA" id="VYFHISP"/>
<evidence type="ECO:0000256" key="4">
    <source>
        <dbReference type="ARBA" id="ARBA00023242"/>
    </source>
</evidence>
<dbReference type="Gene3D" id="2.60.120.920">
    <property type="match status" value="1"/>
</dbReference>
<dbReference type="RefSeq" id="XP_022095431.1">
    <property type="nucleotide sequence ID" value="XM_022239739.1"/>
</dbReference>
<protein>
    <recommendedName>
        <fullName evidence="3">SPRY domain-containing SOCS box protein 3</fullName>
    </recommendedName>
</protein>
<comment type="similarity">
    <text evidence="2">Belongs to the SPSB family.</text>
</comment>
<evidence type="ECO:0000313" key="8">
    <source>
        <dbReference type="RefSeq" id="XP_022095431.1"/>
    </source>
</evidence>
<evidence type="ECO:0000313" key="9">
    <source>
        <dbReference type="RefSeq" id="XP_022095432.1"/>
    </source>
</evidence>
<dbReference type="GO" id="GO:0043161">
    <property type="term" value="P:proteasome-mediated ubiquitin-dependent protein catabolic process"/>
    <property type="evidence" value="ECO:0007669"/>
    <property type="project" value="TreeGrafter"/>
</dbReference>
<dbReference type="InterPro" id="IPR003877">
    <property type="entry name" value="SPRY_dom"/>
</dbReference>
<dbReference type="GeneID" id="110981805"/>
<sequence>MSSVEVEQMSAFREYRADNWCWDRQNKSSDVHLSTNQLAAYFHIDAEEDSMGTAGVRGTQGFHEGEFYWEIIFTEPAFGTAVMVGVGTRKALLHTTNYQYINMLGMDDQSWGLSYKGTLWHNGTSQQYCQPFYENNTRIGILLNLYVGTLTFFKDGVNLGVAFKDLHHVGEDLYPLACSTAAETELELGVRSSRKLRLQDKCYSTILRHIGHNDNNIDILPLPHTMKHVLKVDRHNARL</sequence>
<dbReference type="KEGG" id="aplc:110981805"/>
<name>A0A8B7YVU6_ACAPL</name>
<dbReference type="InterPro" id="IPR013320">
    <property type="entry name" value="ConA-like_dom_sf"/>
</dbReference>
<evidence type="ECO:0000259" key="6">
    <source>
        <dbReference type="PROSITE" id="PS50225"/>
    </source>
</evidence>
<dbReference type="OrthoDB" id="5951542at2759"/>
<evidence type="ECO:0000259" key="5">
    <source>
        <dbReference type="PROSITE" id="PS50188"/>
    </source>
</evidence>
<evidence type="ECO:0000313" key="7">
    <source>
        <dbReference type="Proteomes" id="UP000694845"/>
    </source>
</evidence>
<dbReference type="PANTHER" id="PTHR12245">
    <property type="entry name" value="SPRY DOMAIN CONTAINING SOCS BOX PROTEIN"/>
    <property type="match status" value="1"/>
</dbReference>
<organism evidence="7 8">
    <name type="scientific">Acanthaster planci</name>
    <name type="common">Crown-of-thorns starfish</name>
    <dbReference type="NCBI Taxonomy" id="133434"/>
    <lineage>
        <taxon>Eukaryota</taxon>
        <taxon>Metazoa</taxon>
        <taxon>Echinodermata</taxon>
        <taxon>Eleutherozoa</taxon>
        <taxon>Asterozoa</taxon>
        <taxon>Asteroidea</taxon>
        <taxon>Valvatacea</taxon>
        <taxon>Valvatida</taxon>
        <taxon>Acanthasteridae</taxon>
        <taxon>Acanthaster</taxon>
    </lineage>
</organism>
<feature type="domain" description="SOCS box" evidence="6">
    <location>
        <begin position="185"/>
        <end position="231"/>
    </location>
</feature>
<dbReference type="PANTHER" id="PTHR12245:SF16">
    <property type="entry name" value="SPRY DOMAIN-CONTAINING SOCS BOX PROTEIN 3-LIKE"/>
    <property type="match status" value="1"/>
</dbReference>
<dbReference type="InterPro" id="IPR050672">
    <property type="entry name" value="FBXO45-Fsn/SPSB_families"/>
</dbReference>
<dbReference type="PROSITE" id="PS50188">
    <property type="entry name" value="B302_SPRY"/>
    <property type="match status" value="1"/>
</dbReference>
<comment type="subcellular location">
    <subcellularLocation>
        <location evidence="1">Nucleus</location>
    </subcellularLocation>
</comment>
<accession>A0A8B7YVU6</accession>
<dbReference type="PROSITE" id="PS50225">
    <property type="entry name" value="SOCS"/>
    <property type="match status" value="1"/>
</dbReference>
<dbReference type="Pfam" id="PF00622">
    <property type="entry name" value="SPRY"/>
    <property type="match status" value="1"/>
</dbReference>
<dbReference type="GO" id="GO:0005634">
    <property type="term" value="C:nucleus"/>
    <property type="evidence" value="ECO:0007669"/>
    <property type="project" value="UniProtKB-SubCell"/>
</dbReference>
<keyword evidence="7" id="KW-1185">Reference proteome</keyword>
<proteinExistence type="inferred from homology"/>
<evidence type="ECO:0000256" key="3">
    <source>
        <dbReference type="ARBA" id="ARBA00014684"/>
    </source>
</evidence>
<dbReference type="CDD" id="cd12876">
    <property type="entry name" value="SPRY_SOCS3"/>
    <property type="match status" value="1"/>
</dbReference>
<reference evidence="8 9" key="1">
    <citation type="submission" date="2025-04" db="UniProtKB">
        <authorList>
            <consortium name="RefSeq"/>
        </authorList>
    </citation>
    <scope>IDENTIFICATION</scope>
</reference>
<evidence type="ECO:0000256" key="1">
    <source>
        <dbReference type="ARBA" id="ARBA00004123"/>
    </source>
</evidence>
<dbReference type="InterPro" id="IPR001870">
    <property type="entry name" value="B30.2/SPRY"/>
</dbReference>
<dbReference type="SMART" id="SM00449">
    <property type="entry name" value="SPRY"/>
    <property type="match status" value="1"/>
</dbReference>